<feature type="transmembrane region" description="Helical" evidence="1">
    <location>
        <begin position="32"/>
        <end position="52"/>
    </location>
</feature>
<gene>
    <name evidence="3" type="ORF">INT45_006963</name>
</gene>
<keyword evidence="1" id="KW-0812">Transmembrane</keyword>
<evidence type="ECO:0000256" key="1">
    <source>
        <dbReference type="SAM" id="Phobius"/>
    </source>
</evidence>
<dbReference type="AlphaFoldDB" id="A0A8H7S2B8"/>
<sequence length="354" mass="40613">MFITGVTKSLHNNIRQKIIKPKYTCMNKRRSLSSWATTFLIVTGVPAGLYLYKCVMLVLFQNKLIYMGYLPPGSRHEQLTTDKIVSNLNITEQTVQTPDRKQLKGFVVERKHTDEKTLNKDQQQQKGPIIIYFQGNAGNMIHRFDLFNTMLKAVPDATIVGICLRGFGSSSGRASERGLEKDAQSILNHVYSTYDNNNNKLKRKRPIYIYGHSLGGAVAIGLLAKSKEQYQKRIHGLIIENTYTSILDMVKTLYPRYTPYPLIAKYFLWNHWPSLTLINKIKIPILFLSSEKDEIVPVEHMQELYDAATNITQCTMVKFPRSTHMDIYQVESGLFKSTLSSFIDKNNKRSEDDE</sequence>
<dbReference type="Gene3D" id="3.40.50.1820">
    <property type="entry name" value="alpha/beta hydrolase"/>
    <property type="match status" value="1"/>
</dbReference>
<reference evidence="3 4" key="1">
    <citation type="submission" date="2020-12" db="EMBL/GenBank/DDBJ databases">
        <title>Metabolic potential, ecology and presence of endohyphal bacteria is reflected in genomic diversity of Mucoromycotina.</title>
        <authorList>
            <person name="Muszewska A."/>
            <person name="Okrasinska A."/>
            <person name="Steczkiewicz K."/>
            <person name="Drgas O."/>
            <person name="Orlowska M."/>
            <person name="Perlinska-Lenart U."/>
            <person name="Aleksandrzak-Piekarczyk T."/>
            <person name="Szatraj K."/>
            <person name="Zielenkiewicz U."/>
            <person name="Pilsyk S."/>
            <person name="Malc E."/>
            <person name="Mieczkowski P."/>
            <person name="Kruszewska J.S."/>
            <person name="Biernat P."/>
            <person name="Pawlowska J."/>
        </authorList>
    </citation>
    <scope>NUCLEOTIDE SEQUENCE [LARGE SCALE GENOMIC DNA]</scope>
    <source>
        <strain evidence="3 4">CBS 142.35</strain>
    </source>
</reference>
<dbReference type="Proteomes" id="UP000646827">
    <property type="component" value="Unassembled WGS sequence"/>
</dbReference>
<dbReference type="InterPro" id="IPR029058">
    <property type="entry name" value="AB_hydrolase_fold"/>
</dbReference>
<evidence type="ECO:0000259" key="2">
    <source>
        <dbReference type="Pfam" id="PF12146"/>
    </source>
</evidence>
<dbReference type="OrthoDB" id="10249433at2759"/>
<keyword evidence="4" id="KW-1185">Reference proteome</keyword>
<comment type="caution">
    <text evidence="3">The sequence shown here is derived from an EMBL/GenBank/DDBJ whole genome shotgun (WGS) entry which is preliminary data.</text>
</comment>
<dbReference type="InterPro" id="IPR022742">
    <property type="entry name" value="Hydrolase_4"/>
</dbReference>
<dbReference type="PANTHER" id="PTHR12277:SF81">
    <property type="entry name" value="PROTEIN ABHD13"/>
    <property type="match status" value="1"/>
</dbReference>
<protein>
    <recommendedName>
        <fullName evidence="2">Serine aminopeptidase S33 domain-containing protein</fullName>
    </recommendedName>
</protein>
<dbReference type="PANTHER" id="PTHR12277">
    <property type="entry name" value="ALPHA/BETA HYDROLASE DOMAIN-CONTAINING PROTEIN"/>
    <property type="match status" value="1"/>
</dbReference>
<dbReference type="EMBL" id="JAEPRB010000087">
    <property type="protein sequence ID" value="KAG2222284.1"/>
    <property type="molecule type" value="Genomic_DNA"/>
</dbReference>
<keyword evidence="1" id="KW-1133">Transmembrane helix</keyword>
<dbReference type="Pfam" id="PF12146">
    <property type="entry name" value="Hydrolase_4"/>
    <property type="match status" value="1"/>
</dbReference>
<proteinExistence type="predicted"/>
<keyword evidence="1" id="KW-0472">Membrane</keyword>
<feature type="domain" description="Serine aminopeptidase S33" evidence="2">
    <location>
        <begin position="163"/>
        <end position="275"/>
    </location>
</feature>
<evidence type="ECO:0000313" key="4">
    <source>
        <dbReference type="Proteomes" id="UP000646827"/>
    </source>
</evidence>
<dbReference type="GO" id="GO:0016020">
    <property type="term" value="C:membrane"/>
    <property type="evidence" value="ECO:0007669"/>
    <property type="project" value="TreeGrafter"/>
</dbReference>
<name>A0A8H7S2B8_9FUNG</name>
<accession>A0A8H7S2B8</accession>
<dbReference type="GO" id="GO:0008474">
    <property type="term" value="F:palmitoyl-(protein) hydrolase activity"/>
    <property type="evidence" value="ECO:0007669"/>
    <property type="project" value="TreeGrafter"/>
</dbReference>
<organism evidence="3 4">
    <name type="scientific">Circinella minor</name>
    <dbReference type="NCBI Taxonomy" id="1195481"/>
    <lineage>
        <taxon>Eukaryota</taxon>
        <taxon>Fungi</taxon>
        <taxon>Fungi incertae sedis</taxon>
        <taxon>Mucoromycota</taxon>
        <taxon>Mucoromycotina</taxon>
        <taxon>Mucoromycetes</taxon>
        <taxon>Mucorales</taxon>
        <taxon>Lichtheimiaceae</taxon>
        <taxon>Circinella</taxon>
    </lineage>
</organism>
<evidence type="ECO:0000313" key="3">
    <source>
        <dbReference type="EMBL" id="KAG2222284.1"/>
    </source>
</evidence>
<dbReference type="SUPFAM" id="SSF53474">
    <property type="entry name" value="alpha/beta-Hydrolases"/>
    <property type="match status" value="1"/>
</dbReference>